<dbReference type="NCBIfam" id="TIGR00531">
    <property type="entry name" value="BCCP"/>
    <property type="match status" value="1"/>
</dbReference>
<name>A0A382PGN6_9ZZZZ</name>
<dbReference type="GO" id="GO:0009317">
    <property type="term" value="C:acetyl-CoA carboxylase complex"/>
    <property type="evidence" value="ECO:0007669"/>
    <property type="project" value="InterPro"/>
</dbReference>
<dbReference type="InterPro" id="IPR001882">
    <property type="entry name" value="Biotin_BS"/>
</dbReference>
<proteinExistence type="predicted"/>
<accession>A0A382PGN6</accession>
<dbReference type="PANTHER" id="PTHR45266:SF3">
    <property type="entry name" value="OXALOACETATE DECARBOXYLASE ALPHA CHAIN"/>
    <property type="match status" value="1"/>
</dbReference>
<dbReference type="PANTHER" id="PTHR45266">
    <property type="entry name" value="OXALOACETATE DECARBOXYLASE ALPHA CHAIN"/>
    <property type="match status" value="1"/>
</dbReference>
<keyword evidence="4" id="KW-0276">Fatty acid metabolism</keyword>
<dbReference type="InterPro" id="IPR050709">
    <property type="entry name" value="Biotin_Carboxyl_Carrier/Decarb"/>
</dbReference>
<dbReference type="Gene3D" id="2.40.50.100">
    <property type="match status" value="1"/>
</dbReference>
<feature type="domain" description="Lipoyl-binding" evidence="9">
    <location>
        <begin position="80"/>
        <end position="156"/>
    </location>
</feature>
<dbReference type="AlphaFoldDB" id="A0A382PGN6"/>
<dbReference type="PROSITE" id="PS00188">
    <property type="entry name" value="BIOTIN"/>
    <property type="match status" value="1"/>
</dbReference>
<reference evidence="10" key="1">
    <citation type="submission" date="2018-05" db="EMBL/GenBank/DDBJ databases">
        <authorList>
            <person name="Lanie J.A."/>
            <person name="Ng W.-L."/>
            <person name="Kazmierczak K.M."/>
            <person name="Andrzejewski T.M."/>
            <person name="Davidsen T.M."/>
            <person name="Wayne K.J."/>
            <person name="Tettelin H."/>
            <person name="Glass J.I."/>
            <person name="Rusch D."/>
            <person name="Podicherti R."/>
            <person name="Tsui H.-C.T."/>
            <person name="Winkler M.E."/>
        </authorList>
    </citation>
    <scope>NUCLEOTIDE SEQUENCE</scope>
</reference>
<keyword evidence="3" id="KW-0444">Lipid biosynthesis</keyword>
<protein>
    <recommendedName>
        <fullName evidence="2">Biotin carboxyl carrier protein of acetyl-CoA carboxylase</fullName>
    </recommendedName>
</protein>
<dbReference type="PROSITE" id="PS50968">
    <property type="entry name" value="BIOTINYL_LIPOYL"/>
    <property type="match status" value="1"/>
</dbReference>
<dbReference type="GO" id="GO:0003989">
    <property type="term" value="F:acetyl-CoA carboxylase activity"/>
    <property type="evidence" value="ECO:0007669"/>
    <property type="project" value="InterPro"/>
</dbReference>
<keyword evidence="6" id="KW-0275">Fatty acid biosynthesis</keyword>
<evidence type="ECO:0000256" key="7">
    <source>
        <dbReference type="ARBA" id="ARBA00023267"/>
    </source>
</evidence>
<dbReference type="CDD" id="cd06850">
    <property type="entry name" value="biotinyl_domain"/>
    <property type="match status" value="1"/>
</dbReference>
<keyword evidence="7" id="KW-0092">Biotin</keyword>
<evidence type="ECO:0000256" key="1">
    <source>
        <dbReference type="ARBA" id="ARBA00005194"/>
    </source>
</evidence>
<evidence type="ECO:0000313" key="10">
    <source>
        <dbReference type="EMBL" id="SVC72543.1"/>
    </source>
</evidence>
<keyword evidence="5" id="KW-0443">Lipid metabolism</keyword>
<evidence type="ECO:0000256" key="8">
    <source>
        <dbReference type="SAM" id="MobiDB-lite"/>
    </source>
</evidence>
<dbReference type="InterPro" id="IPR000089">
    <property type="entry name" value="Biotin_lipoyl"/>
</dbReference>
<dbReference type="SUPFAM" id="SSF51230">
    <property type="entry name" value="Single hybrid motif"/>
    <property type="match status" value="1"/>
</dbReference>
<dbReference type="UniPathway" id="UPA00094"/>
<dbReference type="InterPro" id="IPR011053">
    <property type="entry name" value="Single_hybrid_motif"/>
</dbReference>
<evidence type="ECO:0000256" key="6">
    <source>
        <dbReference type="ARBA" id="ARBA00023160"/>
    </source>
</evidence>
<evidence type="ECO:0000259" key="9">
    <source>
        <dbReference type="PROSITE" id="PS50968"/>
    </source>
</evidence>
<dbReference type="InterPro" id="IPR001249">
    <property type="entry name" value="AcCoA_biotinCC"/>
</dbReference>
<evidence type="ECO:0000256" key="4">
    <source>
        <dbReference type="ARBA" id="ARBA00022832"/>
    </source>
</evidence>
<dbReference type="GO" id="GO:0006633">
    <property type="term" value="P:fatty acid biosynthetic process"/>
    <property type="evidence" value="ECO:0007669"/>
    <property type="project" value="UniProtKB-UniPathway"/>
</dbReference>
<evidence type="ECO:0000256" key="5">
    <source>
        <dbReference type="ARBA" id="ARBA00023098"/>
    </source>
</evidence>
<dbReference type="Pfam" id="PF00364">
    <property type="entry name" value="Biotin_lipoyl"/>
    <property type="match status" value="1"/>
</dbReference>
<comment type="pathway">
    <text evidence="1">Lipid metabolism; fatty acid biosynthesis.</text>
</comment>
<organism evidence="10">
    <name type="scientific">marine metagenome</name>
    <dbReference type="NCBI Taxonomy" id="408172"/>
    <lineage>
        <taxon>unclassified sequences</taxon>
        <taxon>metagenomes</taxon>
        <taxon>ecological metagenomes</taxon>
    </lineage>
</organism>
<feature type="region of interest" description="Disordered" evidence="8">
    <location>
        <begin position="54"/>
        <end position="86"/>
    </location>
</feature>
<evidence type="ECO:0000256" key="2">
    <source>
        <dbReference type="ARBA" id="ARBA00017562"/>
    </source>
</evidence>
<dbReference type="EMBL" id="UINC01107287">
    <property type="protein sequence ID" value="SVC72543.1"/>
    <property type="molecule type" value="Genomic_DNA"/>
</dbReference>
<gene>
    <name evidence="10" type="ORF">METZ01_LOCUS325397</name>
</gene>
<dbReference type="PRINTS" id="PR01071">
    <property type="entry name" value="ACOABIOTINCC"/>
</dbReference>
<sequence length="158" mass="17004">MDLPKYVKELKELLDLMKSHDLAEVELEEEGQKIRLRKTEPHLAAAPMAIQGALPAVAPSATPGSDAGGDPEAAEEDDGLYKVPSPLVGSFYRSPSPEADPFVIEGDRVDEDTVLCIVEAMKVMNEITAGASGVVREILVENGSAVEFDQPLFKIEIS</sequence>
<evidence type="ECO:0000256" key="3">
    <source>
        <dbReference type="ARBA" id="ARBA00022516"/>
    </source>
</evidence>